<dbReference type="UniPathway" id="UPA00031">
    <property type="reaction ID" value="UER00013"/>
</dbReference>
<keyword evidence="5 8" id="KW-0378">Hydrolase</keyword>
<dbReference type="Proteomes" id="UP000030752">
    <property type="component" value="Unassembled WGS sequence"/>
</dbReference>
<dbReference type="Pfam" id="PF02811">
    <property type="entry name" value="PHP"/>
    <property type="match status" value="1"/>
</dbReference>
<dbReference type="GeneID" id="19968776"/>
<dbReference type="STRING" id="1220924.W2SF34"/>
<evidence type="ECO:0000256" key="3">
    <source>
        <dbReference type="ARBA" id="ARBA00013085"/>
    </source>
</evidence>
<dbReference type="PANTHER" id="PTHR21039">
    <property type="entry name" value="HISTIDINOL PHOSPHATASE-RELATED"/>
    <property type="match status" value="1"/>
</dbReference>
<evidence type="ECO:0000256" key="2">
    <source>
        <dbReference type="ARBA" id="ARBA00009152"/>
    </source>
</evidence>
<comment type="pathway">
    <text evidence="1 8">Amino-acid biosynthesis; L-histidine biosynthesis; L-histidine from 5-phospho-alpha-D-ribose 1-diphosphate: step 8/9.</text>
</comment>
<evidence type="ECO:0000259" key="9">
    <source>
        <dbReference type="Pfam" id="PF02811"/>
    </source>
</evidence>
<evidence type="ECO:0000313" key="10">
    <source>
        <dbReference type="EMBL" id="ETN47245.1"/>
    </source>
</evidence>
<dbReference type="RefSeq" id="XP_008711957.1">
    <property type="nucleotide sequence ID" value="XM_008713735.1"/>
</dbReference>
<evidence type="ECO:0000256" key="6">
    <source>
        <dbReference type="ARBA" id="ARBA00023102"/>
    </source>
</evidence>
<dbReference type="InterPro" id="IPR016195">
    <property type="entry name" value="Pol/histidinol_Pase-like"/>
</dbReference>
<evidence type="ECO:0000256" key="8">
    <source>
        <dbReference type="RuleBase" id="RU366003"/>
    </source>
</evidence>
<dbReference type="NCBIfam" id="TIGR01856">
    <property type="entry name" value="hisJ_fam"/>
    <property type="match status" value="1"/>
</dbReference>
<evidence type="ECO:0000256" key="1">
    <source>
        <dbReference type="ARBA" id="ARBA00004970"/>
    </source>
</evidence>
<evidence type="ECO:0000256" key="7">
    <source>
        <dbReference type="ARBA" id="ARBA00049158"/>
    </source>
</evidence>
<dbReference type="GO" id="GO:0005737">
    <property type="term" value="C:cytoplasm"/>
    <property type="evidence" value="ECO:0007669"/>
    <property type="project" value="TreeGrafter"/>
</dbReference>
<dbReference type="InParanoid" id="W2SF34"/>
<dbReference type="EMBL" id="KB822711">
    <property type="protein sequence ID" value="ETN47245.1"/>
    <property type="molecule type" value="Genomic_DNA"/>
</dbReference>
<comment type="catalytic activity">
    <reaction evidence="7 8">
        <text>L-histidinol phosphate + H2O = L-histidinol + phosphate</text>
        <dbReference type="Rhea" id="RHEA:14465"/>
        <dbReference type="ChEBI" id="CHEBI:15377"/>
        <dbReference type="ChEBI" id="CHEBI:43474"/>
        <dbReference type="ChEBI" id="CHEBI:57699"/>
        <dbReference type="ChEBI" id="CHEBI:57980"/>
        <dbReference type="EC" id="3.1.3.15"/>
    </reaction>
</comment>
<feature type="domain" description="PHP" evidence="9">
    <location>
        <begin position="5"/>
        <end position="215"/>
    </location>
</feature>
<accession>W2SF34</accession>
<evidence type="ECO:0000256" key="4">
    <source>
        <dbReference type="ARBA" id="ARBA00022605"/>
    </source>
</evidence>
<dbReference type="FunFam" id="3.20.20.140:FF:000059">
    <property type="entry name" value="Histidinol-phosphatase"/>
    <property type="match status" value="1"/>
</dbReference>
<dbReference type="GO" id="GO:0004401">
    <property type="term" value="F:histidinol-phosphatase activity"/>
    <property type="evidence" value="ECO:0007669"/>
    <property type="project" value="UniProtKB-UniRule"/>
</dbReference>
<sequence>MPFSHHSHSGQFCPGHAVNTLEEVVLTAISRKLRVFGLSEHMPRHEVDFYPEEKDTGASLESHFENEAAYIAEAIRLREKYKDRISLPIGFESDWIRPESRELIERSITSHPYDYFVGSVHHVHTIPIDYDQGMYDAARQRSGDSDELLFQDYFDAQLEMLQAIKPPVVGHFDLIRLKSANPNGSFRHMPGVWQRIVRNLDFVATYGGILEINTAALRKGMAEPYPKQEICQAAQDKGIGFCLSDDSHGVSQIAFGYLEARLFLQRCQISHLYFVKHTDKASTIADPRFPTLEMSLANVNDLMWT</sequence>
<keyword evidence="4 8" id="KW-0028">Amino-acid biosynthesis</keyword>
<dbReference type="Gene3D" id="3.20.20.140">
    <property type="entry name" value="Metal-dependent hydrolases"/>
    <property type="match status" value="1"/>
</dbReference>
<name>W2SF34_CYPE1</name>
<dbReference type="HOGENOM" id="CLU_054611_0_1_1"/>
<dbReference type="InterPro" id="IPR004013">
    <property type="entry name" value="PHP_dom"/>
</dbReference>
<dbReference type="InterPro" id="IPR010140">
    <property type="entry name" value="Histidinol_P_phosphatase_HisJ"/>
</dbReference>
<keyword evidence="6 8" id="KW-0368">Histidine biosynthesis</keyword>
<keyword evidence="11" id="KW-1185">Reference proteome</keyword>
<dbReference type="SUPFAM" id="SSF89550">
    <property type="entry name" value="PHP domain-like"/>
    <property type="match status" value="1"/>
</dbReference>
<dbReference type="EC" id="3.1.3.15" evidence="3 8"/>
<organism evidence="10 11">
    <name type="scientific">Cyphellophora europaea (strain CBS 101466)</name>
    <name type="common">Phialophora europaea</name>
    <dbReference type="NCBI Taxonomy" id="1220924"/>
    <lineage>
        <taxon>Eukaryota</taxon>
        <taxon>Fungi</taxon>
        <taxon>Dikarya</taxon>
        <taxon>Ascomycota</taxon>
        <taxon>Pezizomycotina</taxon>
        <taxon>Eurotiomycetes</taxon>
        <taxon>Chaetothyriomycetidae</taxon>
        <taxon>Chaetothyriales</taxon>
        <taxon>Cyphellophoraceae</taxon>
        <taxon>Cyphellophora</taxon>
    </lineage>
</organism>
<proteinExistence type="inferred from homology"/>
<comment type="similarity">
    <text evidence="2 8">Belongs to the PHP hydrolase family. HisK subfamily.</text>
</comment>
<protein>
    <recommendedName>
        <fullName evidence="3 8">Histidinol-phosphatase</fullName>
        <shortName evidence="8">HolPase</shortName>
        <ecNumber evidence="3 8">3.1.3.15</ecNumber>
    </recommendedName>
</protein>
<dbReference type="AlphaFoldDB" id="W2SF34"/>
<gene>
    <name evidence="10" type="ORF">HMPREF1541_01437</name>
</gene>
<dbReference type="FunCoup" id="W2SF34">
    <property type="interactions" value="113"/>
</dbReference>
<dbReference type="GO" id="GO:0000105">
    <property type="term" value="P:L-histidine biosynthetic process"/>
    <property type="evidence" value="ECO:0007669"/>
    <property type="project" value="UniProtKB-UniRule"/>
</dbReference>
<reference evidence="10 11" key="1">
    <citation type="submission" date="2013-03" db="EMBL/GenBank/DDBJ databases">
        <title>The Genome Sequence of Phialophora europaea CBS 101466.</title>
        <authorList>
            <consortium name="The Broad Institute Genomics Platform"/>
            <person name="Cuomo C."/>
            <person name="de Hoog S."/>
            <person name="Gorbushina A."/>
            <person name="Walker B."/>
            <person name="Young S.K."/>
            <person name="Zeng Q."/>
            <person name="Gargeya S."/>
            <person name="Fitzgerald M."/>
            <person name="Haas B."/>
            <person name="Abouelleil A."/>
            <person name="Allen A.W."/>
            <person name="Alvarado L."/>
            <person name="Arachchi H.M."/>
            <person name="Berlin A.M."/>
            <person name="Chapman S.B."/>
            <person name="Gainer-Dewar J."/>
            <person name="Goldberg J."/>
            <person name="Griggs A."/>
            <person name="Gujja S."/>
            <person name="Hansen M."/>
            <person name="Howarth C."/>
            <person name="Imamovic A."/>
            <person name="Ireland A."/>
            <person name="Larimer J."/>
            <person name="McCowan C."/>
            <person name="Murphy C."/>
            <person name="Pearson M."/>
            <person name="Poon T.W."/>
            <person name="Priest M."/>
            <person name="Roberts A."/>
            <person name="Saif S."/>
            <person name="Shea T."/>
            <person name="Sisk P."/>
            <person name="Sykes S."/>
            <person name="Wortman J."/>
            <person name="Nusbaum C."/>
            <person name="Birren B."/>
        </authorList>
    </citation>
    <scope>NUCLEOTIDE SEQUENCE [LARGE SCALE GENOMIC DNA]</scope>
    <source>
        <strain evidence="10 11">CBS 101466</strain>
    </source>
</reference>
<dbReference type="CDD" id="cd12110">
    <property type="entry name" value="PHP_HisPPase_Hisj_like"/>
    <property type="match status" value="1"/>
</dbReference>
<dbReference type="OrthoDB" id="5957391at2759"/>
<dbReference type="eggNOG" id="ENOG502RXUQ">
    <property type="taxonomic scope" value="Eukaryota"/>
</dbReference>
<dbReference type="PANTHER" id="PTHR21039:SF0">
    <property type="entry name" value="HISTIDINOL-PHOSPHATASE"/>
    <property type="match status" value="1"/>
</dbReference>
<evidence type="ECO:0000256" key="5">
    <source>
        <dbReference type="ARBA" id="ARBA00022801"/>
    </source>
</evidence>
<dbReference type="VEuPathDB" id="FungiDB:HMPREF1541_01437"/>
<evidence type="ECO:0000313" key="11">
    <source>
        <dbReference type="Proteomes" id="UP000030752"/>
    </source>
</evidence>